<comment type="domain">
    <text evidence="4">A pair of annexin repeats may form one binding site for calcium and phospholipid.</text>
</comment>
<protein>
    <recommendedName>
        <fullName evidence="4">Annexin</fullName>
    </recommendedName>
</protein>
<keyword evidence="4" id="KW-0106">Calcium</keyword>
<dbReference type="InterPro" id="IPR001464">
    <property type="entry name" value="Annexin"/>
</dbReference>
<dbReference type="PROSITE" id="PS51897">
    <property type="entry name" value="ANNEXIN_2"/>
    <property type="match status" value="4"/>
</dbReference>
<proteinExistence type="inferred from homology"/>
<dbReference type="InterPro" id="IPR037104">
    <property type="entry name" value="Annexin_sf"/>
</dbReference>
<dbReference type="InterPro" id="IPR018502">
    <property type="entry name" value="Annexin_repeat"/>
</dbReference>
<evidence type="ECO:0000256" key="2">
    <source>
        <dbReference type="ARBA" id="ARBA00022737"/>
    </source>
</evidence>
<dbReference type="Proteomes" id="UP001359485">
    <property type="component" value="Unassembled WGS sequence"/>
</dbReference>
<keyword evidence="3 4" id="KW-0041">Annexin</keyword>
<comment type="similarity">
    <text evidence="1 4">Belongs to the annexin family.</text>
</comment>
<dbReference type="PROSITE" id="PS00223">
    <property type="entry name" value="ANNEXIN_1"/>
    <property type="match status" value="1"/>
</dbReference>
<dbReference type="PANTHER" id="PTHR10502:SF233">
    <property type="entry name" value="ANNEXIN B9"/>
    <property type="match status" value="1"/>
</dbReference>
<keyword evidence="4" id="KW-0111">Calcium/phospholipid-binding</keyword>
<dbReference type="SUPFAM" id="SSF47874">
    <property type="entry name" value="Annexin"/>
    <property type="match status" value="1"/>
</dbReference>
<dbReference type="SMART" id="SM00335">
    <property type="entry name" value="ANX"/>
    <property type="match status" value="4"/>
</dbReference>
<evidence type="ECO:0000256" key="4">
    <source>
        <dbReference type="RuleBase" id="RU003540"/>
    </source>
</evidence>
<evidence type="ECO:0000256" key="1">
    <source>
        <dbReference type="ARBA" id="ARBA00007831"/>
    </source>
</evidence>
<sequence length="396" mass="44514">MSTPQYYPYKCLPTVFPADPFNAQDDAAVLKKAMKGFGTDEKAIIDVLGKRGIVQRLEIAETYKTLYGKDLIKDLKSELGGKFEDAIIALMTPLPQFYAKELHDAVSGLGTDEEAIIEILCTLSNYGIKTIATFYENTYGRSLEKDLKGDTSGHFKRLCVSLVQGNREENAEVDKSAAVSDAQTLVSSGEGKWGTDESIFNSILVTKSYPQLRQIFAEYEEMTGHDIEKAIKREFSGSVEKGMLAIVKCVKSKIGFFAERLHASMAGMGTRDKTLIRIIVSRSEIDLGDIKKAFEEKYGKSLESWIESIDLVFRGNPPPDMTVDCRKSDQKTFSFLSNRADALNFLVSEIRGVEHPKLVEVLQLTADRFFRSQIHLQCFSRFFECEKDNSFVIDWL</sequence>
<evidence type="ECO:0000313" key="5">
    <source>
        <dbReference type="EMBL" id="KAK6641631.1"/>
    </source>
</evidence>
<keyword evidence="6" id="KW-1185">Reference proteome</keyword>
<dbReference type="Pfam" id="PF00191">
    <property type="entry name" value="Annexin"/>
    <property type="match status" value="4"/>
</dbReference>
<dbReference type="EMBL" id="JAWJWF010000001">
    <property type="protein sequence ID" value="KAK6641631.1"/>
    <property type="molecule type" value="Genomic_DNA"/>
</dbReference>
<keyword evidence="2 4" id="KW-0677">Repeat</keyword>
<gene>
    <name evidence="5" type="primary">ANXB9_3</name>
    <name evidence="5" type="ORF">RUM44_013346</name>
</gene>
<reference evidence="5 6" key="1">
    <citation type="submission" date="2023-09" db="EMBL/GenBank/DDBJ databases">
        <title>Genomes of two closely related lineages of the louse Polyplax serrata with different host specificities.</title>
        <authorList>
            <person name="Martinu J."/>
            <person name="Tarabai H."/>
            <person name="Stefka J."/>
            <person name="Hypsa V."/>
        </authorList>
    </citation>
    <scope>NUCLEOTIDE SEQUENCE [LARGE SCALE GENOMIC DNA]</scope>
    <source>
        <strain evidence="5">98ZLc_SE</strain>
    </source>
</reference>
<organism evidence="5 6">
    <name type="scientific">Polyplax serrata</name>
    <name type="common">Common mouse louse</name>
    <dbReference type="NCBI Taxonomy" id="468196"/>
    <lineage>
        <taxon>Eukaryota</taxon>
        <taxon>Metazoa</taxon>
        <taxon>Ecdysozoa</taxon>
        <taxon>Arthropoda</taxon>
        <taxon>Hexapoda</taxon>
        <taxon>Insecta</taxon>
        <taxon>Pterygota</taxon>
        <taxon>Neoptera</taxon>
        <taxon>Paraneoptera</taxon>
        <taxon>Psocodea</taxon>
        <taxon>Troctomorpha</taxon>
        <taxon>Phthiraptera</taxon>
        <taxon>Anoplura</taxon>
        <taxon>Polyplacidae</taxon>
        <taxon>Polyplax</taxon>
    </lineage>
</organism>
<dbReference type="InterPro" id="IPR018252">
    <property type="entry name" value="Annexin_repeat_CS"/>
</dbReference>
<dbReference type="PRINTS" id="PR00196">
    <property type="entry name" value="ANNEXIN"/>
</dbReference>
<comment type="caution">
    <text evidence="5">The sequence shown here is derived from an EMBL/GenBank/DDBJ whole genome shotgun (WGS) entry which is preliminary data.</text>
</comment>
<dbReference type="PANTHER" id="PTHR10502">
    <property type="entry name" value="ANNEXIN"/>
    <property type="match status" value="1"/>
</dbReference>
<evidence type="ECO:0000313" key="6">
    <source>
        <dbReference type="Proteomes" id="UP001359485"/>
    </source>
</evidence>
<accession>A0ABR1BHK1</accession>
<name>A0ABR1BHK1_POLSC</name>
<dbReference type="Gene3D" id="1.10.220.10">
    <property type="entry name" value="Annexin"/>
    <property type="match status" value="4"/>
</dbReference>
<evidence type="ECO:0000256" key="3">
    <source>
        <dbReference type="ARBA" id="ARBA00023216"/>
    </source>
</evidence>